<dbReference type="InterPro" id="IPR009057">
    <property type="entry name" value="Homeodomain-like_sf"/>
</dbReference>
<dbReference type="PANTHER" id="PTHR43280">
    <property type="entry name" value="ARAC-FAMILY TRANSCRIPTIONAL REGULATOR"/>
    <property type="match status" value="1"/>
</dbReference>
<dbReference type="GO" id="GO:0003700">
    <property type="term" value="F:DNA-binding transcription factor activity"/>
    <property type="evidence" value="ECO:0007669"/>
    <property type="project" value="InterPro"/>
</dbReference>
<dbReference type="AlphaFoldDB" id="A0A0R1H275"/>
<keyword evidence="6" id="KW-1185">Reference proteome</keyword>
<dbReference type="STRING" id="1423726.FC07_GL000098"/>
<feature type="domain" description="HTH araC/xylS-type" evidence="4">
    <location>
        <begin position="267"/>
        <end position="365"/>
    </location>
</feature>
<gene>
    <name evidence="5" type="ORF">FC07_GL000098</name>
</gene>
<keyword evidence="3" id="KW-0804">Transcription</keyword>
<dbReference type="Proteomes" id="UP000051461">
    <property type="component" value="Unassembled WGS sequence"/>
</dbReference>
<dbReference type="SUPFAM" id="SSF46689">
    <property type="entry name" value="Homeodomain-like"/>
    <property type="match status" value="2"/>
</dbReference>
<keyword evidence="1" id="KW-0805">Transcription regulation</keyword>
<evidence type="ECO:0000313" key="6">
    <source>
        <dbReference type="Proteomes" id="UP000051461"/>
    </source>
</evidence>
<dbReference type="InterPro" id="IPR018060">
    <property type="entry name" value="HTH_AraC"/>
</dbReference>
<dbReference type="SMART" id="SM00342">
    <property type="entry name" value="HTH_ARAC"/>
    <property type="match status" value="1"/>
</dbReference>
<sequence length="368" mass="42261">MARRGTMNQSIFQLLGNVVSADFYLCKGNNIALISDNNAYNMKPLVQEALKLRVPNFLTIIDLNNFYVVMIPIDHNQTLIVIPHINTTNIPVNYRDITKFITNIHSLSALAYQLMTHHRNPQWKTHIKKVPTDIQRVSFPTNNEIGTYYANEQLILRAIKDFDFNRFNEALNTPTLTKHMGETFETNNYVRGEKDILIRFVALLIDTVIKSGQVKVEDALKVQDDILGTIEFKKDQPPFTIWMKLLAIECFKRLDQIRSETALSLAEQVALYIQNHVNQKLSLALLAKKFECSDSSLAHLFKEKYNVTVGAYINSHKVDAAKYMLTNSHISISEIAYVLAFNSPSYFMKVFKRTSGMTTTRYRKTHSQ</sequence>
<evidence type="ECO:0000256" key="2">
    <source>
        <dbReference type="ARBA" id="ARBA00023125"/>
    </source>
</evidence>
<reference evidence="5 6" key="1">
    <citation type="journal article" date="2015" name="Genome Announc.">
        <title>Expanding the biotechnology potential of lactobacilli through comparative genomics of 213 strains and associated genera.</title>
        <authorList>
            <person name="Sun Z."/>
            <person name="Harris H.M."/>
            <person name="McCann A."/>
            <person name="Guo C."/>
            <person name="Argimon S."/>
            <person name="Zhang W."/>
            <person name="Yang X."/>
            <person name="Jeffery I.B."/>
            <person name="Cooney J.C."/>
            <person name="Kagawa T.F."/>
            <person name="Liu W."/>
            <person name="Song Y."/>
            <person name="Salvetti E."/>
            <person name="Wrobel A."/>
            <person name="Rasinkangas P."/>
            <person name="Parkhill J."/>
            <person name="Rea M.C."/>
            <person name="O'Sullivan O."/>
            <person name="Ritari J."/>
            <person name="Douillard F.P."/>
            <person name="Paul Ross R."/>
            <person name="Yang R."/>
            <person name="Briner A.E."/>
            <person name="Felis G.E."/>
            <person name="de Vos W.M."/>
            <person name="Barrangou R."/>
            <person name="Klaenhammer T.R."/>
            <person name="Caufield P.W."/>
            <person name="Cui Y."/>
            <person name="Zhang H."/>
            <person name="O'Toole P.W."/>
        </authorList>
    </citation>
    <scope>NUCLEOTIDE SEQUENCE [LARGE SCALE GENOMIC DNA]</scope>
    <source>
        <strain evidence="5 6">DSM 20003</strain>
    </source>
</reference>
<dbReference type="Gene3D" id="1.10.10.60">
    <property type="entry name" value="Homeodomain-like"/>
    <property type="match status" value="2"/>
</dbReference>
<evidence type="ECO:0000256" key="3">
    <source>
        <dbReference type="ARBA" id="ARBA00023163"/>
    </source>
</evidence>
<dbReference type="EMBL" id="AZDA01000009">
    <property type="protein sequence ID" value="KRK40574.1"/>
    <property type="molecule type" value="Genomic_DNA"/>
</dbReference>
<protein>
    <recommendedName>
        <fullName evidence="4">HTH araC/xylS-type domain-containing protein</fullName>
    </recommendedName>
</protein>
<comment type="caution">
    <text evidence="5">The sequence shown here is derived from an EMBL/GenBank/DDBJ whole genome shotgun (WGS) entry which is preliminary data.</text>
</comment>
<keyword evidence="2" id="KW-0238">DNA-binding</keyword>
<organism evidence="5 6">
    <name type="scientific">Loigolactobacillus bifermentans DSM 20003</name>
    <dbReference type="NCBI Taxonomy" id="1423726"/>
    <lineage>
        <taxon>Bacteria</taxon>
        <taxon>Bacillati</taxon>
        <taxon>Bacillota</taxon>
        <taxon>Bacilli</taxon>
        <taxon>Lactobacillales</taxon>
        <taxon>Lactobacillaceae</taxon>
        <taxon>Loigolactobacillus</taxon>
    </lineage>
</organism>
<proteinExistence type="predicted"/>
<evidence type="ECO:0000259" key="4">
    <source>
        <dbReference type="PROSITE" id="PS01124"/>
    </source>
</evidence>
<evidence type="ECO:0000313" key="5">
    <source>
        <dbReference type="EMBL" id="KRK40574.1"/>
    </source>
</evidence>
<dbReference type="GO" id="GO:0043565">
    <property type="term" value="F:sequence-specific DNA binding"/>
    <property type="evidence" value="ECO:0007669"/>
    <property type="project" value="InterPro"/>
</dbReference>
<dbReference type="Pfam" id="PF12833">
    <property type="entry name" value="HTH_18"/>
    <property type="match status" value="1"/>
</dbReference>
<dbReference type="PANTHER" id="PTHR43280:SF2">
    <property type="entry name" value="HTH-TYPE TRANSCRIPTIONAL REGULATOR EXSA"/>
    <property type="match status" value="1"/>
</dbReference>
<dbReference type="PROSITE" id="PS01124">
    <property type="entry name" value="HTH_ARAC_FAMILY_2"/>
    <property type="match status" value="1"/>
</dbReference>
<accession>A0A0R1H275</accession>
<name>A0A0R1H275_9LACO</name>
<evidence type="ECO:0000256" key="1">
    <source>
        <dbReference type="ARBA" id="ARBA00023015"/>
    </source>
</evidence>
<dbReference type="PATRIC" id="fig|1423726.3.peg.104"/>